<dbReference type="GO" id="GO:0042597">
    <property type="term" value="C:periplasmic space"/>
    <property type="evidence" value="ECO:0007669"/>
    <property type="project" value="UniProtKB-ARBA"/>
</dbReference>
<dbReference type="InterPro" id="IPR000914">
    <property type="entry name" value="SBP_5_dom"/>
</dbReference>
<evidence type="ECO:0000313" key="9">
    <source>
        <dbReference type="Proteomes" id="UP000235682"/>
    </source>
</evidence>
<dbReference type="Pfam" id="PF00496">
    <property type="entry name" value="SBP_bac_5"/>
    <property type="match status" value="1"/>
</dbReference>
<dbReference type="InterPro" id="IPR030678">
    <property type="entry name" value="Peptide/Ni-bd"/>
</dbReference>
<dbReference type="SUPFAM" id="SSF53850">
    <property type="entry name" value="Periplasmic binding protein-like II"/>
    <property type="match status" value="1"/>
</dbReference>
<evidence type="ECO:0000256" key="4">
    <source>
        <dbReference type="ARBA" id="ARBA00022729"/>
    </source>
</evidence>
<sequence length="535" mass="60228">MKKILKIWMVSLLFLLVASHNLSAFAQNEQQLNLSMLTDPTLDPALTSDTYSPALLKNIFEGLARPDENGELQPAAAESWQVSDDGTVYTFKLRQDGKWSNGDPVKASDFEFAWKRVVDPQTASNKAFELAVIKNAESITEGDTPVEDLGVKALDDYTLEVTLERPTPYFIELAARTGTMLPVHPATVEADETGWSTKGHEDYVSNGPFTVDEISLSSHYTLIKNEHYWDKNQVSLDGIHIAIIESEQTANTAFQSGDLDFIGIPFNTVSLDAIDTYEQQGLLGGIDIAANYNIKMNITDELLSNVNLRKALVHGVDRQGLIDNVTKAKETPAMSLVPPTVKGFENVEPYFEDRDFETAKEYLNKALDELGMKDPSEIQLKLSFNTNEAHAAIAQHLQQGWNENLGIQVELDNTEWQVHLDRMTMLDYQLGRIGNTADYNDPYSILEMYYAKEVGTNRTGYEDPEYQQLIDEAQNEQDEEKRLELLRKAEAHVMDAAPFVPLYFYKNLHATQPNVKNITPDPFTDTQLKYVEIVK</sequence>
<dbReference type="GO" id="GO:1904680">
    <property type="term" value="F:peptide transmembrane transporter activity"/>
    <property type="evidence" value="ECO:0007669"/>
    <property type="project" value="TreeGrafter"/>
</dbReference>
<dbReference type="Proteomes" id="UP000235682">
    <property type="component" value="Unassembled WGS sequence"/>
</dbReference>
<dbReference type="EMBL" id="PNHE01000014">
    <property type="protein sequence ID" value="PMC58431.1"/>
    <property type="molecule type" value="Genomic_DNA"/>
</dbReference>
<dbReference type="Gene3D" id="3.10.105.10">
    <property type="entry name" value="Dipeptide-binding Protein, Domain 3"/>
    <property type="match status" value="1"/>
</dbReference>
<dbReference type="RefSeq" id="WP_102227788.1">
    <property type="nucleotide sequence ID" value="NZ_PNFY01000018.1"/>
</dbReference>
<dbReference type="CDD" id="cd08504">
    <property type="entry name" value="PBP2_OppA"/>
    <property type="match status" value="1"/>
</dbReference>
<dbReference type="GO" id="GO:0043190">
    <property type="term" value="C:ATP-binding cassette (ABC) transporter complex"/>
    <property type="evidence" value="ECO:0007669"/>
    <property type="project" value="InterPro"/>
</dbReference>
<evidence type="ECO:0000256" key="5">
    <source>
        <dbReference type="ARBA" id="ARBA00022856"/>
    </source>
</evidence>
<evidence type="ECO:0000259" key="7">
    <source>
        <dbReference type="Pfam" id="PF00496"/>
    </source>
</evidence>
<keyword evidence="5" id="KW-0653">Protein transport</keyword>
<dbReference type="PANTHER" id="PTHR30290:SF79">
    <property type="entry name" value="DIPEPTIDE-BINDING PROTEIN DPPE"/>
    <property type="match status" value="1"/>
</dbReference>
<dbReference type="OrthoDB" id="9801912at2"/>
<evidence type="ECO:0000256" key="1">
    <source>
        <dbReference type="ARBA" id="ARBA00004196"/>
    </source>
</evidence>
<name>A0A2N6SMZ1_9LACT</name>
<keyword evidence="9" id="KW-1185">Reference proteome</keyword>
<comment type="similarity">
    <text evidence="2">Belongs to the bacterial solute-binding protein 5 family.</text>
</comment>
<proteinExistence type="inferred from homology"/>
<accession>A0A2N6SMZ1</accession>
<dbReference type="FunFam" id="3.90.76.10:FF:000001">
    <property type="entry name" value="Oligopeptide ABC transporter substrate-binding protein"/>
    <property type="match status" value="1"/>
</dbReference>
<dbReference type="InterPro" id="IPR039424">
    <property type="entry name" value="SBP_5"/>
</dbReference>
<feature type="chain" id="PRO_5014730549" evidence="6">
    <location>
        <begin position="27"/>
        <end position="535"/>
    </location>
</feature>
<gene>
    <name evidence="8" type="ORF">CJ205_04370</name>
</gene>
<feature type="signal peptide" evidence="6">
    <location>
        <begin position="1"/>
        <end position="26"/>
    </location>
</feature>
<dbReference type="PANTHER" id="PTHR30290">
    <property type="entry name" value="PERIPLASMIC BINDING COMPONENT OF ABC TRANSPORTER"/>
    <property type="match status" value="1"/>
</dbReference>
<evidence type="ECO:0000256" key="2">
    <source>
        <dbReference type="ARBA" id="ARBA00005695"/>
    </source>
</evidence>
<evidence type="ECO:0000256" key="3">
    <source>
        <dbReference type="ARBA" id="ARBA00022448"/>
    </source>
</evidence>
<evidence type="ECO:0000313" key="8">
    <source>
        <dbReference type="EMBL" id="PMC58431.1"/>
    </source>
</evidence>
<comment type="subcellular location">
    <subcellularLocation>
        <location evidence="1">Cell envelope</location>
    </subcellularLocation>
</comment>
<evidence type="ECO:0000256" key="6">
    <source>
        <dbReference type="SAM" id="SignalP"/>
    </source>
</evidence>
<protein>
    <submittedName>
        <fullName evidence="8">ABC transporter substrate-binding protein</fullName>
    </submittedName>
</protein>
<dbReference type="Gene3D" id="3.40.190.10">
    <property type="entry name" value="Periplasmic binding protein-like II"/>
    <property type="match status" value="1"/>
</dbReference>
<keyword evidence="4 6" id="KW-0732">Signal</keyword>
<dbReference type="Gene3D" id="3.90.76.10">
    <property type="entry name" value="Dipeptide-binding Protein, Domain 1"/>
    <property type="match status" value="1"/>
</dbReference>
<organism evidence="8 9">
    <name type="scientific">Dolosicoccus paucivorans</name>
    <dbReference type="NCBI Taxonomy" id="84521"/>
    <lineage>
        <taxon>Bacteria</taxon>
        <taxon>Bacillati</taxon>
        <taxon>Bacillota</taxon>
        <taxon>Bacilli</taxon>
        <taxon>Lactobacillales</taxon>
        <taxon>Aerococcaceae</taxon>
        <taxon>Dolosicoccus</taxon>
    </lineage>
</organism>
<dbReference type="AlphaFoldDB" id="A0A2N6SMZ1"/>
<comment type="caution">
    <text evidence="8">The sequence shown here is derived from an EMBL/GenBank/DDBJ whole genome shotgun (WGS) entry which is preliminary data.</text>
</comment>
<keyword evidence="5" id="KW-0571">Peptide transport</keyword>
<dbReference type="PIRSF" id="PIRSF002741">
    <property type="entry name" value="MppA"/>
    <property type="match status" value="1"/>
</dbReference>
<reference evidence="8 9" key="1">
    <citation type="submission" date="2017-09" db="EMBL/GenBank/DDBJ databases">
        <title>Bacterial strain isolated from the female urinary microbiota.</title>
        <authorList>
            <person name="Thomas-White K."/>
            <person name="Kumar N."/>
            <person name="Forster S."/>
            <person name="Putonti C."/>
            <person name="Lawley T."/>
            <person name="Wolfe A.J."/>
        </authorList>
    </citation>
    <scope>NUCLEOTIDE SEQUENCE [LARGE SCALE GENOMIC DNA]</scope>
    <source>
        <strain evidence="8 9">UMB0852</strain>
    </source>
</reference>
<keyword evidence="3" id="KW-0813">Transport</keyword>
<dbReference type="GO" id="GO:0030313">
    <property type="term" value="C:cell envelope"/>
    <property type="evidence" value="ECO:0007669"/>
    <property type="project" value="UniProtKB-SubCell"/>
</dbReference>
<dbReference type="GO" id="GO:0015833">
    <property type="term" value="P:peptide transport"/>
    <property type="evidence" value="ECO:0007669"/>
    <property type="project" value="UniProtKB-KW"/>
</dbReference>
<dbReference type="STRING" id="84521.SAMN04487994_10534"/>
<feature type="domain" description="Solute-binding protein family 5" evidence="7">
    <location>
        <begin position="71"/>
        <end position="453"/>
    </location>
</feature>